<feature type="signal peptide" evidence="8">
    <location>
        <begin position="1"/>
        <end position="19"/>
    </location>
</feature>
<protein>
    <submittedName>
        <fullName evidence="9">Cytochrome c</fullName>
    </submittedName>
</protein>
<dbReference type="EMBL" id="CP157675">
    <property type="protein sequence ID" value="XBP70736.1"/>
    <property type="molecule type" value="Genomic_DNA"/>
</dbReference>
<keyword evidence="3 6" id="KW-0479">Metal-binding</keyword>
<feature type="binding site" description="covalent" evidence="7">
    <location>
        <position position="150"/>
    </location>
    <ligand>
        <name>heme c</name>
        <dbReference type="ChEBI" id="CHEBI:61717"/>
    </ligand>
</feature>
<evidence type="ECO:0000256" key="7">
    <source>
        <dbReference type="PIRSR" id="PIRSR000027-2"/>
    </source>
</evidence>
<evidence type="ECO:0000256" key="4">
    <source>
        <dbReference type="ARBA" id="ARBA00022982"/>
    </source>
</evidence>
<dbReference type="RefSeq" id="WP_349280073.1">
    <property type="nucleotide sequence ID" value="NZ_CBCSCU010000039.1"/>
</dbReference>
<evidence type="ECO:0000256" key="6">
    <source>
        <dbReference type="PIRSR" id="PIRSR000027-1"/>
    </source>
</evidence>
<evidence type="ECO:0000256" key="1">
    <source>
        <dbReference type="ARBA" id="ARBA00022448"/>
    </source>
</evidence>
<evidence type="ECO:0000256" key="5">
    <source>
        <dbReference type="ARBA" id="ARBA00023004"/>
    </source>
</evidence>
<dbReference type="PIRSF" id="PIRSF000027">
    <property type="entry name" value="Cytc_c_prime"/>
    <property type="match status" value="1"/>
</dbReference>
<dbReference type="InterPro" id="IPR012127">
    <property type="entry name" value="Cyt_c_prime"/>
</dbReference>
<evidence type="ECO:0000256" key="3">
    <source>
        <dbReference type="ARBA" id="ARBA00022723"/>
    </source>
</evidence>
<accession>A0AAU7LSW5</accession>
<keyword evidence="5 6" id="KW-0408">Iron</keyword>
<dbReference type="InterPro" id="IPR002321">
    <property type="entry name" value="Cyt_c_II"/>
</dbReference>
<feature type="binding site" description="covalent" evidence="7">
    <location>
        <position position="147"/>
    </location>
    <ligand>
        <name>heme c</name>
        <dbReference type="ChEBI" id="CHEBI:61717"/>
    </ligand>
</feature>
<proteinExistence type="predicted"/>
<evidence type="ECO:0000256" key="8">
    <source>
        <dbReference type="SAM" id="SignalP"/>
    </source>
</evidence>
<name>A0AAU7LSW5_9BURK</name>
<dbReference type="InterPro" id="IPR010980">
    <property type="entry name" value="Cyt_c/b562"/>
</dbReference>
<dbReference type="Pfam" id="PF01322">
    <property type="entry name" value="Cytochrom_C_2"/>
    <property type="match status" value="1"/>
</dbReference>
<keyword evidence="1" id="KW-0813">Transport</keyword>
<dbReference type="GO" id="GO:0009055">
    <property type="term" value="F:electron transfer activity"/>
    <property type="evidence" value="ECO:0007669"/>
    <property type="project" value="InterPro"/>
</dbReference>
<gene>
    <name evidence="9" type="ORF">ABLV49_02675</name>
</gene>
<feature type="chain" id="PRO_5043873804" evidence="8">
    <location>
        <begin position="20"/>
        <end position="158"/>
    </location>
</feature>
<evidence type="ECO:0000256" key="2">
    <source>
        <dbReference type="ARBA" id="ARBA00022617"/>
    </source>
</evidence>
<comment type="PTM">
    <text evidence="7">Binds 1 heme group per subunit.</text>
</comment>
<dbReference type="Gene3D" id="1.20.120.10">
    <property type="entry name" value="Cytochrome c/b562"/>
    <property type="match status" value="1"/>
</dbReference>
<dbReference type="GO" id="GO:0042597">
    <property type="term" value="C:periplasmic space"/>
    <property type="evidence" value="ECO:0007669"/>
    <property type="project" value="InterPro"/>
</dbReference>
<dbReference type="GO" id="GO:0005506">
    <property type="term" value="F:iron ion binding"/>
    <property type="evidence" value="ECO:0007669"/>
    <property type="project" value="InterPro"/>
</dbReference>
<sequence>MNKPLKLIASAVLSIGALAATATAMAQQAPKPEQLIKWRQSAYQVLAWNAGRIKANVDGQYNKDDVIKAANTIAAIANSGLGALYAPGTETGKGWRETNVKPELFTDPKAGEIAGHFNKEANELARVALLGDLTVVKAQLAKVQGTCKSCHDDFRKKD</sequence>
<organism evidence="9">
    <name type="scientific">Polaromonas hydrogenivorans</name>
    <dbReference type="NCBI Taxonomy" id="335476"/>
    <lineage>
        <taxon>Bacteria</taxon>
        <taxon>Pseudomonadati</taxon>
        <taxon>Pseudomonadota</taxon>
        <taxon>Betaproteobacteria</taxon>
        <taxon>Burkholderiales</taxon>
        <taxon>Comamonadaceae</taxon>
        <taxon>Polaromonas</taxon>
    </lineage>
</organism>
<feature type="binding site" description="axial binding residue" evidence="6">
    <location>
        <position position="151"/>
    </location>
    <ligand>
        <name>heme c</name>
        <dbReference type="ChEBI" id="CHEBI:61717"/>
    </ligand>
    <ligandPart>
        <name>Fe</name>
        <dbReference type="ChEBI" id="CHEBI:18248"/>
    </ligandPart>
</feature>
<keyword evidence="2 7" id="KW-0349">Heme</keyword>
<reference evidence="9" key="1">
    <citation type="submission" date="2024-05" db="EMBL/GenBank/DDBJ databases">
        <authorList>
            <person name="Bunk B."/>
            <person name="Swiderski J."/>
            <person name="Sproer C."/>
            <person name="Thiel V."/>
        </authorList>
    </citation>
    <scope>NUCLEOTIDE SEQUENCE</scope>
    <source>
        <strain evidence="9">DSM 17735</strain>
    </source>
</reference>
<dbReference type="AlphaFoldDB" id="A0AAU7LSW5"/>
<keyword evidence="8" id="KW-0732">Signal</keyword>
<keyword evidence="4" id="KW-0249">Electron transport</keyword>
<evidence type="ECO:0000313" key="9">
    <source>
        <dbReference type="EMBL" id="XBP70736.1"/>
    </source>
</evidence>
<dbReference type="GO" id="GO:0022900">
    <property type="term" value="P:electron transport chain"/>
    <property type="evidence" value="ECO:0007669"/>
    <property type="project" value="InterPro"/>
</dbReference>
<dbReference type="GO" id="GO:0020037">
    <property type="term" value="F:heme binding"/>
    <property type="evidence" value="ECO:0007669"/>
    <property type="project" value="InterPro"/>
</dbReference>
<dbReference type="SUPFAM" id="SSF47175">
    <property type="entry name" value="Cytochromes"/>
    <property type="match status" value="1"/>
</dbReference>
<dbReference type="PROSITE" id="PS51009">
    <property type="entry name" value="CYTCII"/>
    <property type="match status" value="1"/>
</dbReference>